<evidence type="ECO:0000313" key="1">
    <source>
        <dbReference type="EMBL" id="MEE1883915.1"/>
    </source>
</evidence>
<accession>A0ABU7GY61</accession>
<evidence type="ECO:0000313" key="2">
    <source>
        <dbReference type="Proteomes" id="UP001337681"/>
    </source>
</evidence>
<keyword evidence="2" id="KW-1185">Reference proteome</keyword>
<dbReference type="EMBL" id="JAZDQU010000001">
    <property type="protein sequence ID" value="MEE1883915.1"/>
    <property type="molecule type" value="Genomic_DNA"/>
</dbReference>
<keyword evidence="1" id="KW-0808">Transferase</keyword>
<dbReference type="RefSeq" id="WP_330144840.1">
    <property type="nucleotide sequence ID" value="NZ_JAZDQU010000001.1"/>
</dbReference>
<proteinExistence type="predicted"/>
<keyword evidence="1" id="KW-0489">Methyltransferase</keyword>
<dbReference type="Gene3D" id="2.20.130.10">
    <property type="entry name" value="CAC2371-like domains"/>
    <property type="match status" value="1"/>
</dbReference>
<protein>
    <submittedName>
        <fullName evidence="1">Class I SAM-dependent methyltransferase</fullName>
        <ecNumber evidence="1">2.1.1.-</ecNumber>
    </submittedName>
</protein>
<dbReference type="Proteomes" id="UP001337681">
    <property type="component" value="Unassembled WGS sequence"/>
</dbReference>
<dbReference type="SUPFAM" id="SSF53335">
    <property type="entry name" value="S-adenosyl-L-methionine-dependent methyltransferases"/>
    <property type="match status" value="1"/>
</dbReference>
<name>A0ABU7GY61_9SPHI</name>
<sequence length="250" mass="29030">MNQNFNAYSQYYDLLYKDKDYNAESEYIKNTIRQYKAQAKTLLELGAGTGKHAEILTEFGFSVTGIERSADMVSIAKKINNENLEFHVADITHFKLENKFDVATSLFHVISYLTENTALINTFKNVHNHLNEKGLFIFDVWYSPAVYHQTPEKRTKKLKSDSLEITRYATPEIHTNKNLVDVNYKIEIEELSTHKITEFEEKHPMRHFSTPEIELLAISTGFKLLHSEAFLTKEKPSIHTWGVCYVLEKI</sequence>
<dbReference type="GO" id="GO:0008168">
    <property type="term" value="F:methyltransferase activity"/>
    <property type="evidence" value="ECO:0007669"/>
    <property type="project" value="UniProtKB-KW"/>
</dbReference>
<dbReference type="PANTHER" id="PTHR43861">
    <property type="entry name" value="TRANS-ACONITATE 2-METHYLTRANSFERASE-RELATED"/>
    <property type="match status" value="1"/>
</dbReference>
<dbReference type="Gene3D" id="3.40.50.150">
    <property type="entry name" value="Vaccinia Virus protein VP39"/>
    <property type="match status" value="1"/>
</dbReference>
<dbReference type="EC" id="2.1.1.-" evidence="1"/>
<dbReference type="CDD" id="cd02440">
    <property type="entry name" value="AdoMet_MTases"/>
    <property type="match status" value="1"/>
</dbReference>
<gene>
    <name evidence="1" type="ORF">VRU49_00655</name>
</gene>
<organism evidence="1 2">
    <name type="scientific">Pedobacter flavus</name>
    <dbReference type="NCBI Taxonomy" id="3113906"/>
    <lineage>
        <taxon>Bacteria</taxon>
        <taxon>Pseudomonadati</taxon>
        <taxon>Bacteroidota</taxon>
        <taxon>Sphingobacteriia</taxon>
        <taxon>Sphingobacteriales</taxon>
        <taxon>Sphingobacteriaceae</taxon>
        <taxon>Pedobacter</taxon>
    </lineage>
</organism>
<dbReference type="Pfam" id="PF13489">
    <property type="entry name" value="Methyltransf_23"/>
    <property type="match status" value="1"/>
</dbReference>
<reference evidence="1 2" key="1">
    <citation type="submission" date="2024-01" db="EMBL/GenBank/DDBJ databases">
        <title>Pedobacter sp. nov., isolated from oil-contaminated soil.</title>
        <authorList>
            <person name="Le N.T.T."/>
        </authorList>
    </citation>
    <scope>NUCLEOTIDE SEQUENCE [LARGE SCALE GENOMIC DNA]</scope>
    <source>
        <strain evidence="1 2">VNH31</strain>
    </source>
</reference>
<dbReference type="InterPro" id="IPR029063">
    <property type="entry name" value="SAM-dependent_MTases_sf"/>
</dbReference>
<comment type="caution">
    <text evidence="1">The sequence shown here is derived from an EMBL/GenBank/DDBJ whole genome shotgun (WGS) entry which is preliminary data.</text>
</comment>
<dbReference type="GO" id="GO:0032259">
    <property type="term" value="P:methylation"/>
    <property type="evidence" value="ECO:0007669"/>
    <property type="project" value="UniProtKB-KW"/>
</dbReference>